<reference evidence="1" key="1">
    <citation type="submission" date="2020-09" db="EMBL/GenBank/DDBJ databases">
        <title>Draft Genome Sequence of Paenibacillus sp. WST5.</title>
        <authorList>
            <person name="Bao Z."/>
        </authorList>
    </citation>
    <scope>NUCLEOTIDE SEQUENCE</scope>
    <source>
        <strain evidence="1">WST5</strain>
    </source>
</reference>
<accession>A0A926KSJ9</accession>
<dbReference type="RefSeq" id="WP_188175245.1">
    <property type="nucleotide sequence ID" value="NZ_JACVVD010000004.1"/>
</dbReference>
<sequence length="58" mass="6517">MMGLTSLLARRAKNLMDETDSIDISIMLGLGDHHGKAAIEWTIDNLGMKYDVISIRQR</sequence>
<protein>
    <submittedName>
        <fullName evidence="1">Uncharacterized protein</fullName>
    </submittedName>
</protein>
<keyword evidence="2" id="KW-1185">Reference proteome</keyword>
<gene>
    <name evidence="1" type="ORF">ICC18_15200</name>
</gene>
<dbReference type="AlphaFoldDB" id="A0A926KSJ9"/>
<evidence type="ECO:0000313" key="1">
    <source>
        <dbReference type="EMBL" id="MBD0381473.1"/>
    </source>
</evidence>
<comment type="caution">
    <text evidence="1">The sequence shown here is derived from an EMBL/GenBank/DDBJ whole genome shotgun (WGS) entry which is preliminary data.</text>
</comment>
<name>A0A926KSJ9_9BACL</name>
<proteinExistence type="predicted"/>
<organism evidence="1 2">
    <name type="scientific">Paenibacillus sedimenti</name>
    <dbReference type="NCBI Taxonomy" id="2770274"/>
    <lineage>
        <taxon>Bacteria</taxon>
        <taxon>Bacillati</taxon>
        <taxon>Bacillota</taxon>
        <taxon>Bacilli</taxon>
        <taxon>Bacillales</taxon>
        <taxon>Paenibacillaceae</taxon>
        <taxon>Paenibacillus</taxon>
    </lineage>
</organism>
<evidence type="ECO:0000313" key="2">
    <source>
        <dbReference type="Proteomes" id="UP000650466"/>
    </source>
</evidence>
<dbReference type="Proteomes" id="UP000650466">
    <property type="component" value="Unassembled WGS sequence"/>
</dbReference>
<dbReference type="EMBL" id="JACVVD010000004">
    <property type="protein sequence ID" value="MBD0381473.1"/>
    <property type="molecule type" value="Genomic_DNA"/>
</dbReference>